<gene>
    <name evidence="1" type="ORF">S06H3_59669</name>
</gene>
<name>X1P482_9ZZZZ</name>
<feature type="non-terminal residue" evidence="1">
    <location>
        <position position="69"/>
    </location>
</feature>
<organism evidence="1">
    <name type="scientific">marine sediment metagenome</name>
    <dbReference type="NCBI Taxonomy" id="412755"/>
    <lineage>
        <taxon>unclassified sequences</taxon>
        <taxon>metagenomes</taxon>
        <taxon>ecological metagenomes</taxon>
    </lineage>
</organism>
<protein>
    <submittedName>
        <fullName evidence="1">Uncharacterized protein</fullName>
    </submittedName>
</protein>
<evidence type="ECO:0000313" key="1">
    <source>
        <dbReference type="EMBL" id="GAI51112.1"/>
    </source>
</evidence>
<dbReference type="AlphaFoldDB" id="X1P482"/>
<reference evidence="1" key="1">
    <citation type="journal article" date="2014" name="Front. Microbiol.">
        <title>High frequency of phylogenetically diverse reductive dehalogenase-homologous genes in deep subseafloor sedimentary metagenomes.</title>
        <authorList>
            <person name="Kawai M."/>
            <person name="Futagami T."/>
            <person name="Toyoda A."/>
            <person name="Takaki Y."/>
            <person name="Nishi S."/>
            <person name="Hori S."/>
            <person name="Arai W."/>
            <person name="Tsubouchi T."/>
            <person name="Morono Y."/>
            <person name="Uchiyama I."/>
            <person name="Ito T."/>
            <person name="Fujiyama A."/>
            <person name="Inagaki F."/>
            <person name="Takami H."/>
        </authorList>
    </citation>
    <scope>NUCLEOTIDE SEQUENCE</scope>
    <source>
        <strain evidence="1">Expedition CK06-06</strain>
    </source>
</reference>
<comment type="caution">
    <text evidence="1">The sequence shown here is derived from an EMBL/GenBank/DDBJ whole genome shotgun (WGS) entry which is preliminary data.</text>
</comment>
<accession>X1P482</accession>
<dbReference type="EMBL" id="BARV01038802">
    <property type="protein sequence ID" value="GAI51112.1"/>
    <property type="molecule type" value="Genomic_DNA"/>
</dbReference>
<proteinExistence type="predicted"/>
<sequence>MSTRSQIQFRDKFGTAQIYRHSDGYPNGPSGVIADLKTLKDWVDKTQTFRGAGYLAAQFIFYAKLQAIK</sequence>